<dbReference type="InterPro" id="IPR000515">
    <property type="entry name" value="MetI-like"/>
</dbReference>
<evidence type="ECO:0000256" key="7">
    <source>
        <dbReference type="RuleBase" id="RU363032"/>
    </source>
</evidence>
<reference evidence="9 10" key="1">
    <citation type="journal article" date="2015" name="Genome Announc.">
        <title>Expanding the biotechnology potential of lactobacilli through comparative genomics of 213 strains and associated genera.</title>
        <authorList>
            <person name="Sun Z."/>
            <person name="Harris H.M."/>
            <person name="McCann A."/>
            <person name="Guo C."/>
            <person name="Argimon S."/>
            <person name="Zhang W."/>
            <person name="Yang X."/>
            <person name="Jeffery I.B."/>
            <person name="Cooney J.C."/>
            <person name="Kagawa T.F."/>
            <person name="Liu W."/>
            <person name="Song Y."/>
            <person name="Salvetti E."/>
            <person name="Wrobel A."/>
            <person name="Rasinkangas P."/>
            <person name="Parkhill J."/>
            <person name="Rea M.C."/>
            <person name="O'Sullivan O."/>
            <person name="Ritari J."/>
            <person name="Douillard F.P."/>
            <person name="Paul Ross R."/>
            <person name="Yang R."/>
            <person name="Briner A.E."/>
            <person name="Felis G.E."/>
            <person name="de Vos W.M."/>
            <person name="Barrangou R."/>
            <person name="Klaenhammer T.R."/>
            <person name="Caufield P.W."/>
            <person name="Cui Y."/>
            <person name="Zhang H."/>
            <person name="O'Toole P.W."/>
        </authorList>
    </citation>
    <scope>NUCLEOTIDE SEQUENCE [LARGE SCALE GENOMIC DNA]</scope>
    <source>
        <strain evidence="9 10">JCM 17158</strain>
    </source>
</reference>
<evidence type="ECO:0000313" key="9">
    <source>
        <dbReference type="EMBL" id="KRK70495.1"/>
    </source>
</evidence>
<dbReference type="EMBL" id="AZDJ01000032">
    <property type="protein sequence ID" value="KRK70495.1"/>
    <property type="molecule type" value="Genomic_DNA"/>
</dbReference>
<comment type="subcellular location">
    <subcellularLocation>
        <location evidence="1 7">Cell membrane</location>
        <topology evidence="1 7">Multi-pass membrane protein</topology>
    </subcellularLocation>
</comment>
<dbReference type="PATRIC" id="fig|1291734.4.peg.579"/>
<dbReference type="STRING" id="1291734.FD02_GL000564"/>
<dbReference type="PANTHER" id="PTHR43227">
    <property type="entry name" value="BLL4140 PROTEIN"/>
    <property type="match status" value="1"/>
</dbReference>
<keyword evidence="5 7" id="KW-1133">Transmembrane helix</keyword>
<dbReference type="GO" id="GO:0005886">
    <property type="term" value="C:plasma membrane"/>
    <property type="evidence" value="ECO:0007669"/>
    <property type="project" value="UniProtKB-SubCell"/>
</dbReference>
<feature type="transmembrane region" description="Helical" evidence="7">
    <location>
        <begin position="108"/>
        <end position="129"/>
    </location>
</feature>
<comment type="similarity">
    <text evidence="7">Belongs to the binding-protein-dependent transport system permease family.</text>
</comment>
<dbReference type="Gene3D" id="1.10.3720.10">
    <property type="entry name" value="MetI-like"/>
    <property type="match status" value="1"/>
</dbReference>
<evidence type="ECO:0000256" key="4">
    <source>
        <dbReference type="ARBA" id="ARBA00022692"/>
    </source>
</evidence>
<feature type="domain" description="ABC transmembrane type-1" evidence="8">
    <location>
        <begin position="70"/>
        <end position="285"/>
    </location>
</feature>
<dbReference type="Pfam" id="PF00528">
    <property type="entry name" value="BPD_transp_1"/>
    <property type="match status" value="1"/>
</dbReference>
<feature type="transmembrane region" description="Helical" evidence="7">
    <location>
        <begin position="158"/>
        <end position="179"/>
    </location>
</feature>
<protein>
    <submittedName>
        <fullName evidence="9">Sugar ABC transporter permease</fullName>
    </submittedName>
</protein>
<dbReference type="InterPro" id="IPR050809">
    <property type="entry name" value="UgpAE/MalFG_permease"/>
</dbReference>
<feature type="transmembrane region" description="Helical" evidence="7">
    <location>
        <begin position="264"/>
        <end position="284"/>
    </location>
</feature>
<keyword evidence="2 7" id="KW-0813">Transport</keyword>
<keyword evidence="6 7" id="KW-0472">Membrane</keyword>
<organism evidence="9 10">
    <name type="scientific">Lacticaseibacillus nasuensis JCM 17158</name>
    <dbReference type="NCBI Taxonomy" id="1291734"/>
    <lineage>
        <taxon>Bacteria</taxon>
        <taxon>Bacillati</taxon>
        <taxon>Bacillota</taxon>
        <taxon>Bacilli</taxon>
        <taxon>Lactobacillales</taxon>
        <taxon>Lactobacillaceae</taxon>
        <taxon>Lacticaseibacillus</taxon>
    </lineage>
</organism>
<evidence type="ECO:0000259" key="8">
    <source>
        <dbReference type="PROSITE" id="PS50928"/>
    </source>
</evidence>
<dbReference type="InterPro" id="IPR035906">
    <property type="entry name" value="MetI-like_sf"/>
</dbReference>
<comment type="caution">
    <text evidence="9">The sequence shown here is derived from an EMBL/GenBank/DDBJ whole genome shotgun (WGS) entry which is preliminary data.</text>
</comment>
<dbReference type="PANTHER" id="PTHR43227:SF7">
    <property type="entry name" value="ARABINOOLIGOSACCHARIDES TRANSPORT SYSTEM PERMEASE PROTEIN ARAP"/>
    <property type="match status" value="1"/>
</dbReference>
<keyword evidence="10" id="KW-1185">Reference proteome</keyword>
<proteinExistence type="inferred from homology"/>
<feature type="transmembrane region" description="Helical" evidence="7">
    <location>
        <begin position="12"/>
        <end position="33"/>
    </location>
</feature>
<dbReference type="Proteomes" id="UP000051804">
    <property type="component" value="Unassembled WGS sequence"/>
</dbReference>
<gene>
    <name evidence="9" type="ORF">FD02_GL000564</name>
</gene>
<dbReference type="GO" id="GO:0055085">
    <property type="term" value="P:transmembrane transport"/>
    <property type="evidence" value="ECO:0007669"/>
    <property type="project" value="InterPro"/>
</dbReference>
<sequence>MQKKKFSSQKIAPYLFVAPFVITFLVFSLYPFVSAVVMSFQQVNGFQDATFVGLKNYRTLFQDGDFYAALWNVARYTFWTLLILIPLPMLVAYVLNQKGIPFKGFFRSVYFVPVLTSSVIAGLIFRYAFSSEKTGVFNQWLSVLHIGPVDWLNSPHTAMFALVIIAVWRWLGTNMIYFLSGLQGISPELYESASMDGANSWQKFWFVTIPMLKPITIYVLTISIMAGFSLFNESYVYWGAQSPNNVGTTLVTLIYKAAFTNGNFGYSCTLGVALFVIVVVVNLIQTRIMGLFRD</sequence>
<dbReference type="CDD" id="cd06261">
    <property type="entry name" value="TM_PBP2"/>
    <property type="match status" value="1"/>
</dbReference>
<evidence type="ECO:0000256" key="2">
    <source>
        <dbReference type="ARBA" id="ARBA00022448"/>
    </source>
</evidence>
<name>A0A0R1JGU0_9LACO</name>
<dbReference type="PROSITE" id="PS50928">
    <property type="entry name" value="ABC_TM1"/>
    <property type="match status" value="1"/>
</dbReference>
<dbReference type="OrthoDB" id="5174895at2"/>
<evidence type="ECO:0000313" key="10">
    <source>
        <dbReference type="Proteomes" id="UP000051804"/>
    </source>
</evidence>
<evidence type="ECO:0000256" key="6">
    <source>
        <dbReference type="ARBA" id="ARBA00023136"/>
    </source>
</evidence>
<dbReference type="RefSeq" id="WP_056952132.1">
    <property type="nucleotide sequence ID" value="NZ_AZDJ01000032.1"/>
</dbReference>
<evidence type="ECO:0000256" key="5">
    <source>
        <dbReference type="ARBA" id="ARBA00022989"/>
    </source>
</evidence>
<feature type="transmembrane region" description="Helical" evidence="7">
    <location>
        <begin position="204"/>
        <end position="228"/>
    </location>
</feature>
<dbReference type="AlphaFoldDB" id="A0A0R1JGU0"/>
<keyword evidence="4 7" id="KW-0812">Transmembrane</keyword>
<dbReference type="SUPFAM" id="SSF161098">
    <property type="entry name" value="MetI-like"/>
    <property type="match status" value="1"/>
</dbReference>
<evidence type="ECO:0000256" key="3">
    <source>
        <dbReference type="ARBA" id="ARBA00022475"/>
    </source>
</evidence>
<evidence type="ECO:0000256" key="1">
    <source>
        <dbReference type="ARBA" id="ARBA00004651"/>
    </source>
</evidence>
<keyword evidence="3" id="KW-1003">Cell membrane</keyword>
<feature type="transmembrane region" description="Helical" evidence="7">
    <location>
        <begin position="76"/>
        <end position="96"/>
    </location>
</feature>
<accession>A0A0R1JGU0</accession>